<sequence length="178" mass="20812">MYSERGMTFTIEPIFTFGVLEVEIQTDGWTATITFSTSNIFINISTGSRKLVTHCARGRRILFQSCANKCNMYIPLQKLHYTLQQSRNIPFPQNIPLKFKGLPSGREVLRYLIGKNFNFIVAFIIPYWIHMSLQQEILIENINTLGFITYISEYYFAHTSKRNFELNFQKFVKQNNDA</sequence>
<evidence type="ECO:0000313" key="1">
    <source>
        <dbReference type="EnsemblMetazoa" id="GBRI028800-PA"/>
    </source>
</evidence>
<reference evidence="2" key="1">
    <citation type="submission" date="2014-03" db="EMBL/GenBank/DDBJ databases">
        <authorList>
            <person name="Aksoy S."/>
            <person name="Warren W."/>
            <person name="Wilson R.K."/>
        </authorList>
    </citation>
    <scope>NUCLEOTIDE SEQUENCE [LARGE SCALE GENOMIC DNA]</scope>
    <source>
        <strain evidence="2">IAEA</strain>
    </source>
</reference>
<dbReference type="EnsemblMetazoa" id="GBRI028800-RA">
    <property type="protein sequence ID" value="GBRI028800-PA"/>
    <property type="gene ID" value="GBRI028800"/>
</dbReference>
<name>A0A1A9WQW7_9MUSC</name>
<dbReference type="Proteomes" id="UP000091820">
    <property type="component" value="Unassembled WGS sequence"/>
</dbReference>
<reference evidence="1" key="2">
    <citation type="submission" date="2020-05" db="UniProtKB">
        <authorList>
            <consortium name="EnsemblMetazoa"/>
        </authorList>
    </citation>
    <scope>IDENTIFICATION</scope>
    <source>
        <strain evidence="1">IAEA</strain>
    </source>
</reference>
<proteinExistence type="predicted"/>
<protein>
    <submittedName>
        <fullName evidence="1">Uncharacterized protein</fullName>
    </submittedName>
</protein>
<dbReference type="AlphaFoldDB" id="A0A1A9WQW7"/>
<dbReference type="VEuPathDB" id="VectorBase:GBRI028800"/>
<organism evidence="1 2">
    <name type="scientific">Glossina brevipalpis</name>
    <dbReference type="NCBI Taxonomy" id="37001"/>
    <lineage>
        <taxon>Eukaryota</taxon>
        <taxon>Metazoa</taxon>
        <taxon>Ecdysozoa</taxon>
        <taxon>Arthropoda</taxon>
        <taxon>Hexapoda</taxon>
        <taxon>Insecta</taxon>
        <taxon>Pterygota</taxon>
        <taxon>Neoptera</taxon>
        <taxon>Endopterygota</taxon>
        <taxon>Diptera</taxon>
        <taxon>Brachycera</taxon>
        <taxon>Muscomorpha</taxon>
        <taxon>Hippoboscoidea</taxon>
        <taxon>Glossinidae</taxon>
        <taxon>Glossina</taxon>
    </lineage>
</organism>
<evidence type="ECO:0000313" key="2">
    <source>
        <dbReference type="Proteomes" id="UP000091820"/>
    </source>
</evidence>
<keyword evidence="2" id="KW-1185">Reference proteome</keyword>
<accession>A0A1A9WQW7</accession>